<feature type="transmembrane region" description="Helical" evidence="1">
    <location>
        <begin position="12"/>
        <end position="30"/>
    </location>
</feature>
<proteinExistence type="predicted"/>
<keyword evidence="1" id="KW-0812">Transmembrane</keyword>
<comment type="caution">
    <text evidence="2">The sequence shown here is derived from an EMBL/GenBank/DDBJ whole genome shotgun (WGS) entry which is preliminary data.</text>
</comment>
<keyword evidence="1" id="KW-1133">Transmembrane helix</keyword>
<gene>
    <name evidence="2" type="ORF">NCTC13150_00854</name>
</gene>
<keyword evidence="1" id="KW-0472">Membrane</keyword>
<sequence length="276" mass="32714">METDWKKYTRIILIFMLVVSTCFLAYSYLLNLSQKQLLSDYKKYKELVRDQDQKLASLQADNVKIKKSQEALSQNFLAQHGFPVTDLNSMSIKKEIDSFRQKQEEIIQQVHTILMDQDFRRNFYENDDLLIFLGKYSDISNQTENNKLNPNLWQDLKANNILNLVLEDPLYHSFYQKNPTDSPDLRVGILHQVSLGYDLYKLSEINLKNLDDSRVAFDLYLDGVESLRKRGYNIEAFNPSKLKNYQDQFEKLYSQYLKYEGILNQLEELRNNEEEK</sequence>
<reference evidence="2 3" key="1">
    <citation type="submission" date="2019-02" db="EMBL/GenBank/DDBJ databases">
        <authorList>
            <consortium name="Pathogen Informatics"/>
        </authorList>
    </citation>
    <scope>NUCLEOTIDE SEQUENCE [LARGE SCALE GENOMIC DNA]</scope>
    <source>
        <strain evidence="2 3">3012STDY7089603</strain>
    </source>
</reference>
<accession>A0A8H2QXU1</accession>
<name>A0A8H2QXU1_9FIRM</name>
<dbReference type="EMBL" id="CAACYI010000001">
    <property type="protein sequence ID" value="VFB16332.1"/>
    <property type="molecule type" value="Genomic_DNA"/>
</dbReference>
<evidence type="ECO:0000313" key="3">
    <source>
        <dbReference type="Proteomes" id="UP000377798"/>
    </source>
</evidence>
<organism evidence="2 3">
    <name type="scientific">Urinicoccus massiliensis</name>
    <dbReference type="NCBI Taxonomy" id="1723382"/>
    <lineage>
        <taxon>Bacteria</taxon>
        <taxon>Bacillati</taxon>
        <taxon>Bacillota</taxon>
        <taxon>Tissierellia</taxon>
        <taxon>Tissierellales</taxon>
        <taxon>Peptoniphilaceae</taxon>
        <taxon>Urinicoccus</taxon>
    </lineage>
</organism>
<evidence type="ECO:0000256" key="1">
    <source>
        <dbReference type="SAM" id="Phobius"/>
    </source>
</evidence>
<evidence type="ECO:0000313" key="2">
    <source>
        <dbReference type="EMBL" id="VFB16332.1"/>
    </source>
</evidence>
<protein>
    <submittedName>
        <fullName evidence="2">Uncharacterized protein</fullName>
    </submittedName>
</protein>
<keyword evidence="3" id="KW-1185">Reference proteome</keyword>
<dbReference type="AlphaFoldDB" id="A0A8H2QXU1"/>
<dbReference type="Proteomes" id="UP000377798">
    <property type="component" value="Unassembled WGS sequence"/>
</dbReference>
<dbReference type="RefSeq" id="WP_034439682.1">
    <property type="nucleotide sequence ID" value="NZ_CAACYI010000001.1"/>
</dbReference>